<protein>
    <submittedName>
        <fullName evidence="1">Uncharacterized protein</fullName>
    </submittedName>
</protein>
<organism evidence="1 2">
    <name type="scientific">Pectobacterium phage Nepra</name>
    <dbReference type="NCBI Taxonomy" id="2163635"/>
    <lineage>
        <taxon>Viruses</taxon>
        <taxon>Duplodnaviria</taxon>
        <taxon>Heunggongvirae</taxon>
        <taxon>Uroviricota</taxon>
        <taxon>Caudoviricetes</taxon>
        <taxon>Schitoviridae</taxon>
        <taxon>Cbunavirus</taxon>
        <taxon>Cbunavirus nepra</taxon>
    </lineage>
</organism>
<name>A0A2S1GTC7_9CAUD</name>
<dbReference type="RefSeq" id="YP_009837949.1">
    <property type="nucleotide sequence ID" value="NC_048704.1"/>
</dbReference>
<evidence type="ECO:0000313" key="2">
    <source>
        <dbReference type="Proteomes" id="UP000246196"/>
    </source>
</evidence>
<dbReference type="GeneID" id="55608152"/>
<evidence type="ECO:0000313" key="1">
    <source>
        <dbReference type="EMBL" id="AWD92612.1"/>
    </source>
</evidence>
<dbReference type="EMBL" id="MH059638">
    <property type="protein sequence ID" value="AWD92612.1"/>
    <property type="molecule type" value="Genomic_DNA"/>
</dbReference>
<accession>A0A2S1GTC7</accession>
<dbReference type="KEGG" id="vg:55608152"/>
<proteinExistence type="predicted"/>
<reference evidence="1 2" key="1">
    <citation type="submission" date="2018-03" db="EMBL/GenBank/DDBJ databases">
        <title>Phage therapy in agriculture - a green tech approach to combat plant pathogenic bacteria.</title>
        <authorList>
            <person name="Carstens A.B."/>
            <person name="Djurhuus A.M."/>
            <person name="Hansen L.H."/>
        </authorList>
    </citation>
    <scope>NUCLEOTIDE SEQUENCE [LARGE SCALE GENOMIC DNA]</scope>
</reference>
<dbReference type="Proteomes" id="UP000246196">
    <property type="component" value="Segment"/>
</dbReference>
<keyword evidence="2" id="KW-1185">Reference proteome</keyword>
<sequence length="91" mass="10362">MSLLYKVPLMSSVKIPNESALNAMTQYILGNIGCEIILLDDTDDGNSTGILIDKHITTWFRGRELKLYVESTFTLIENKSLCYISYLQRLN</sequence>